<feature type="signal peptide" evidence="1">
    <location>
        <begin position="1"/>
        <end position="19"/>
    </location>
</feature>
<dbReference type="Proteomes" id="UP000037035">
    <property type="component" value="Unassembled WGS sequence"/>
</dbReference>
<evidence type="ECO:0000313" key="2">
    <source>
        <dbReference type="EMBL" id="KNZ44265.1"/>
    </source>
</evidence>
<proteinExistence type="predicted"/>
<keyword evidence="1" id="KW-0732">Signal</keyword>
<sequence length="54" mass="6354">RSWTTNLKIRVALLQMLTAHHYFHCPPGDTSSQWDLINDHLKIIRTWGLLQKQA</sequence>
<dbReference type="OrthoDB" id="10453081at2759"/>
<feature type="non-terminal residue" evidence="2">
    <location>
        <position position="1"/>
    </location>
</feature>
<comment type="caution">
    <text evidence="2">The sequence shown here is derived from an EMBL/GenBank/DDBJ whole genome shotgun (WGS) entry which is preliminary data.</text>
</comment>
<evidence type="ECO:0000256" key="1">
    <source>
        <dbReference type="SAM" id="SignalP"/>
    </source>
</evidence>
<dbReference type="AlphaFoldDB" id="A0A0L6U904"/>
<protein>
    <submittedName>
        <fullName evidence="2">Uncharacterized protein</fullName>
    </submittedName>
</protein>
<gene>
    <name evidence="2" type="ORF">VP01_9349g2</name>
</gene>
<feature type="chain" id="PRO_5005567320" evidence="1">
    <location>
        <begin position="20"/>
        <end position="54"/>
    </location>
</feature>
<dbReference type="EMBL" id="LAVV01014992">
    <property type="protein sequence ID" value="KNZ44265.1"/>
    <property type="molecule type" value="Genomic_DNA"/>
</dbReference>
<evidence type="ECO:0000313" key="3">
    <source>
        <dbReference type="Proteomes" id="UP000037035"/>
    </source>
</evidence>
<accession>A0A0L6U904</accession>
<keyword evidence="3" id="KW-1185">Reference proteome</keyword>
<reference evidence="2 3" key="1">
    <citation type="submission" date="2015-08" db="EMBL/GenBank/DDBJ databases">
        <title>Next Generation Sequencing and Analysis of the Genome of Puccinia sorghi L Schw, the Causal Agent of Maize Common Rust.</title>
        <authorList>
            <person name="Rochi L."/>
            <person name="Burguener G."/>
            <person name="Darino M."/>
            <person name="Turjanski A."/>
            <person name="Kreff E."/>
            <person name="Dieguez M.J."/>
            <person name="Sacco F."/>
        </authorList>
    </citation>
    <scope>NUCLEOTIDE SEQUENCE [LARGE SCALE GENOMIC DNA]</scope>
    <source>
        <strain evidence="2 3">RO10H11247</strain>
    </source>
</reference>
<dbReference type="VEuPathDB" id="FungiDB:VP01_9349g2"/>
<organism evidence="2 3">
    <name type="scientific">Puccinia sorghi</name>
    <dbReference type="NCBI Taxonomy" id="27349"/>
    <lineage>
        <taxon>Eukaryota</taxon>
        <taxon>Fungi</taxon>
        <taxon>Dikarya</taxon>
        <taxon>Basidiomycota</taxon>
        <taxon>Pucciniomycotina</taxon>
        <taxon>Pucciniomycetes</taxon>
        <taxon>Pucciniales</taxon>
        <taxon>Pucciniaceae</taxon>
        <taxon>Puccinia</taxon>
    </lineage>
</organism>
<name>A0A0L6U904_9BASI</name>